<dbReference type="GO" id="GO:0005829">
    <property type="term" value="C:cytosol"/>
    <property type="evidence" value="ECO:0007669"/>
    <property type="project" value="TreeGrafter"/>
</dbReference>
<evidence type="ECO:0000313" key="9">
    <source>
        <dbReference type="Proteomes" id="UP000028523"/>
    </source>
</evidence>
<evidence type="ECO:0000256" key="4">
    <source>
        <dbReference type="ARBA" id="ARBA00007439"/>
    </source>
</evidence>
<dbReference type="CDD" id="cd04729">
    <property type="entry name" value="NanE"/>
    <property type="match status" value="1"/>
</dbReference>
<dbReference type="EMBL" id="AWQU01000059">
    <property type="protein sequence ID" value="KFB07826.1"/>
    <property type="molecule type" value="Genomic_DNA"/>
</dbReference>
<dbReference type="GO" id="GO:0005975">
    <property type="term" value="P:carbohydrate metabolic process"/>
    <property type="evidence" value="ECO:0007669"/>
    <property type="project" value="UniProtKB-UniRule"/>
</dbReference>
<dbReference type="PANTHER" id="PTHR36204">
    <property type="entry name" value="N-ACETYLMANNOSAMINE-6-PHOSPHATE 2-EPIMERASE-RELATED"/>
    <property type="match status" value="1"/>
</dbReference>
<comment type="pathway">
    <text evidence="3 7">Amino-sugar metabolism; N-acetylneuraminate degradation; D-fructose 6-phosphate from N-acetylneuraminate: step 3/5.</text>
</comment>
<evidence type="ECO:0000256" key="7">
    <source>
        <dbReference type="HAMAP-Rule" id="MF_01235"/>
    </source>
</evidence>
<dbReference type="UniPathway" id="UPA00629">
    <property type="reaction ID" value="UER00682"/>
</dbReference>
<dbReference type="RefSeq" id="WP_036451485.1">
    <property type="nucleotide sequence ID" value="NZ_AWQU01000059.1"/>
</dbReference>
<dbReference type="AlphaFoldDB" id="A0A084U4E0"/>
<evidence type="ECO:0000256" key="2">
    <source>
        <dbReference type="ARBA" id="ARBA00002147"/>
    </source>
</evidence>
<gene>
    <name evidence="7 8" type="primary">nanE</name>
    <name evidence="8" type="ORF">P271_688</name>
</gene>
<proteinExistence type="inferred from homology"/>
<reference evidence="8 9" key="1">
    <citation type="journal article" date="2014" name="PLoS ONE">
        <title>Reduction of Hydrogen Peroxide Accumulation and Toxicity by a Catalase from Mycoplasma iowae.</title>
        <authorList>
            <person name="Pritchard R.E."/>
            <person name="Prassinos A.J."/>
            <person name="Osborne J.D."/>
            <person name="Raviv Z."/>
            <person name="Balish M.F."/>
        </authorList>
    </citation>
    <scope>NUCLEOTIDE SEQUENCE [LARGE SCALE GENOMIC DNA]</scope>
    <source>
        <strain evidence="8 9">DK-CPA</strain>
    </source>
</reference>
<keyword evidence="9" id="KW-1185">Reference proteome</keyword>
<dbReference type="NCBIfam" id="NF002231">
    <property type="entry name" value="PRK01130.1"/>
    <property type="match status" value="1"/>
</dbReference>
<dbReference type="GO" id="GO:0019262">
    <property type="term" value="P:N-acetylneuraminate catabolic process"/>
    <property type="evidence" value="ECO:0007669"/>
    <property type="project" value="UniProtKB-UniRule"/>
</dbReference>
<protein>
    <recommendedName>
        <fullName evidence="7">Putative N-acetylmannosamine-6-phosphate 2-epimerase</fullName>
        <ecNumber evidence="7">5.1.3.9</ecNumber>
    </recommendedName>
    <alternativeName>
        <fullName evidence="7">ManNAc-6-P epimerase</fullName>
    </alternativeName>
</protein>
<dbReference type="InterPro" id="IPR011060">
    <property type="entry name" value="RibuloseP-bd_barrel"/>
</dbReference>
<sequence>MKVIEKIKNNLIVSCQAVDDEPLNNVKAITLMAKACVEGGATVLRLSQVKHIKNIKKMIKGIFVIGLIKKKYEDSEVYITATTKEVKQLIKLKVDVIALDATSRKRPNDQTLSELVTYCRKNAPKTLLMADCATMEDIKNAELLKFDLISTTLRGYTKESAGRSNIENNYEFIKNALKQINIPLVAEGGIWEPNQVNELLKLGCYSVVVGTAITRPKEITKRFMKAIT</sequence>
<evidence type="ECO:0000256" key="3">
    <source>
        <dbReference type="ARBA" id="ARBA00005081"/>
    </source>
</evidence>
<dbReference type="SUPFAM" id="SSF51366">
    <property type="entry name" value="Ribulose-phoshate binding barrel"/>
    <property type="match status" value="1"/>
</dbReference>
<evidence type="ECO:0000256" key="6">
    <source>
        <dbReference type="ARBA" id="ARBA00023277"/>
    </source>
</evidence>
<dbReference type="Proteomes" id="UP000028523">
    <property type="component" value="Unassembled WGS sequence"/>
</dbReference>
<dbReference type="Pfam" id="PF04131">
    <property type="entry name" value="NanE"/>
    <property type="match status" value="1"/>
</dbReference>
<accession>A0A084U4E0</accession>
<organism evidence="8 9">
    <name type="scientific">Malacoplasma iowae DK-CPA</name>
    <dbReference type="NCBI Taxonomy" id="1394179"/>
    <lineage>
        <taxon>Bacteria</taxon>
        <taxon>Bacillati</taxon>
        <taxon>Mycoplasmatota</taxon>
        <taxon>Mycoplasmoidales</taxon>
        <taxon>Mycoplasmoidaceae</taxon>
        <taxon>Malacoplasma</taxon>
    </lineage>
</organism>
<dbReference type="InterPro" id="IPR013785">
    <property type="entry name" value="Aldolase_TIM"/>
</dbReference>
<comment type="catalytic activity">
    <reaction evidence="1 7">
        <text>an N-acyl-D-glucosamine 6-phosphate = an N-acyl-D-mannosamine 6-phosphate</text>
        <dbReference type="Rhea" id="RHEA:23932"/>
        <dbReference type="ChEBI" id="CHEBI:57599"/>
        <dbReference type="ChEBI" id="CHEBI:57666"/>
        <dbReference type="EC" id="5.1.3.9"/>
    </reaction>
</comment>
<evidence type="ECO:0000256" key="1">
    <source>
        <dbReference type="ARBA" id="ARBA00000056"/>
    </source>
</evidence>
<dbReference type="InterPro" id="IPR007260">
    <property type="entry name" value="NanE"/>
</dbReference>
<dbReference type="Gene3D" id="3.20.20.70">
    <property type="entry name" value="Aldolase class I"/>
    <property type="match status" value="1"/>
</dbReference>
<keyword evidence="5 7" id="KW-0413">Isomerase</keyword>
<dbReference type="HAMAP" id="MF_01235">
    <property type="entry name" value="ManNAc6P_epimer"/>
    <property type="match status" value="1"/>
</dbReference>
<comment type="caution">
    <text evidence="8">The sequence shown here is derived from an EMBL/GenBank/DDBJ whole genome shotgun (WGS) entry which is preliminary data.</text>
</comment>
<comment type="similarity">
    <text evidence="4 7">Belongs to the NanE family.</text>
</comment>
<keyword evidence="6 7" id="KW-0119">Carbohydrate metabolism</keyword>
<evidence type="ECO:0000313" key="8">
    <source>
        <dbReference type="EMBL" id="KFB07826.1"/>
    </source>
</evidence>
<comment type="function">
    <text evidence="2 7">Converts N-acetylmannosamine-6-phosphate (ManNAc-6-P) to N-acetylglucosamine-6-phosphate (GlcNAc-6-P).</text>
</comment>
<dbReference type="GO" id="GO:0006053">
    <property type="term" value="P:N-acetylmannosamine catabolic process"/>
    <property type="evidence" value="ECO:0007669"/>
    <property type="project" value="TreeGrafter"/>
</dbReference>
<dbReference type="PANTHER" id="PTHR36204:SF1">
    <property type="entry name" value="N-ACETYLMANNOSAMINE-6-PHOSPHATE 2-EPIMERASE-RELATED"/>
    <property type="match status" value="1"/>
</dbReference>
<dbReference type="EC" id="5.1.3.9" evidence="7"/>
<evidence type="ECO:0000256" key="5">
    <source>
        <dbReference type="ARBA" id="ARBA00023235"/>
    </source>
</evidence>
<dbReference type="GO" id="GO:0047465">
    <property type="term" value="F:N-acylglucosamine-6-phosphate 2-epimerase activity"/>
    <property type="evidence" value="ECO:0007669"/>
    <property type="project" value="UniProtKB-EC"/>
</dbReference>
<name>A0A084U4E0_MALIO</name>